<evidence type="ECO:0008006" key="2">
    <source>
        <dbReference type="Google" id="ProtNLM"/>
    </source>
</evidence>
<reference evidence="1" key="1">
    <citation type="submission" date="2020-01" db="EMBL/GenBank/DDBJ databases">
        <authorList>
            <person name="Meier V. D."/>
            <person name="Meier V D."/>
        </authorList>
    </citation>
    <scope>NUCLEOTIDE SEQUENCE</scope>
    <source>
        <strain evidence="1">HLG_WM_MAG_07</strain>
    </source>
</reference>
<name>A0A6S6T6S3_9GAMM</name>
<sequence>MSIDANGLQSLCNLPTVTGLLHIDEYGEALYSSIDDDQLTEYISFVAGMNETITEQSELGVINRIVIKGPGEENLILLKDSDATIAICSEKRSAPSELCKKVEAILKDQA</sequence>
<protein>
    <recommendedName>
        <fullName evidence="2">Roadblock/LAMTOR2 domain-containing protein</fullName>
    </recommendedName>
</protein>
<dbReference type="EMBL" id="CACVAY010000076">
    <property type="protein sequence ID" value="CAA6816472.1"/>
    <property type="molecule type" value="Genomic_DNA"/>
</dbReference>
<accession>A0A6S6T6S3</accession>
<evidence type="ECO:0000313" key="1">
    <source>
        <dbReference type="EMBL" id="CAA6816472.1"/>
    </source>
</evidence>
<proteinExistence type="predicted"/>
<organism evidence="1">
    <name type="scientific">uncultured Thiotrichaceae bacterium</name>
    <dbReference type="NCBI Taxonomy" id="298394"/>
    <lineage>
        <taxon>Bacteria</taxon>
        <taxon>Pseudomonadati</taxon>
        <taxon>Pseudomonadota</taxon>
        <taxon>Gammaproteobacteria</taxon>
        <taxon>Thiotrichales</taxon>
        <taxon>Thiotrichaceae</taxon>
        <taxon>environmental samples</taxon>
    </lineage>
</organism>
<dbReference type="AlphaFoldDB" id="A0A6S6T6S3"/>
<gene>
    <name evidence="1" type="ORF">HELGO_WM42394</name>
</gene>